<gene>
    <name evidence="10" type="primary">LOC110744359</name>
</gene>
<dbReference type="AlphaFoldDB" id="A0A6P5RGU3"/>
<dbReference type="GeneID" id="110744359"/>
<evidence type="ECO:0000256" key="7">
    <source>
        <dbReference type="ARBA" id="ARBA00023242"/>
    </source>
</evidence>
<name>A0A6P5RGU3_PRUAV</name>
<accession>A0A6P5RGU3</accession>
<evidence type="ECO:0000313" key="9">
    <source>
        <dbReference type="Proteomes" id="UP000515124"/>
    </source>
</evidence>
<evidence type="ECO:0000313" key="10">
    <source>
        <dbReference type="RefSeq" id="XP_021800021.1"/>
    </source>
</evidence>
<evidence type="ECO:0000256" key="3">
    <source>
        <dbReference type="ARBA" id="ARBA00006958"/>
    </source>
</evidence>
<dbReference type="InterPro" id="IPR045249">
    <property type="entry name" value="HARBI1-like"/>
</dbReference>
<keyword evidence="9" id="KW-1185">Reference proteome</keyword>
<dbReference type="GO" id="GO:0004518">
    <property type="term" value="F:nuclease activity"/>
    <property type="evidence" value="ECO:0007669"/>
    <property type="project" value="UniProtKB-KW"/>
</dbReference>
<keyword evidence="6" id="KW-0378">Hydrolase</keyword>
<evidence type="ECO:0000256" key="6">
    <source>
        <dbReference type="ARBA" id="ARBA00022801"/>
    </source>
</evidence>
<protein>
    <submittedName>
        <fullName evidence="10">Protein ALP1-like</fullName>
    </submittedName>
</protein>
<dbReference type="GO" id="GO:0005634">
    <property type="term" value="C:nucleus"/>
    <property type="evidence" value="ECO:0007669"/>
    <property type="project" value="UniProtKB-SubCell"/>
</dbReference>
<dbReference type="PANTHER" id="PTHR22930:SF221">
    <property type="entry name" value="NUCLEASE HARBI1"/>
    <property type="match status" value="1"/>
</dbReference>
<sequence>MPHFKDCIGAIDGVHVHASIPPQDQVPYIGRKGMPTQNIMAACSFDMQFTFACAGWEGTAHDTRVFLSVLRNPNINFPKPPIGKYYVVDAGYPQMRGFLGPYKGERYHLPDFRRGGQPMGPKEVFNHAHSSLRTVIERTFGVW</sequence>
<comment type="similarity">
    <text evidence="3">Belongs to the HARBI1 family.</text>
</comment>
<dbReference type="GO" id="GO:0016787">
    <property type="term" value="F:hydrolase activity"/>
    <property type="evidence" value="ECO:0007669"/>
    <property type="project" value="UniProtKB-KW"/>
</dbReference>
<evidence type="ECO:0000259" key="8">
    <source>
        <dbReference type="Pfam" id="PF13359"/>
    </source>
</evidence>
<keyword evidence="7" id="KW-0539">Nucleus</keyword>
<organism evidence="9 10">
    <name type="scientific">Prunus avium</name>
    <name type="common">Cherry</name>
    <name type="synonym">Cerasus avium</name>
    <dbReference type="NCBI Taxonomy" id="42229"/>
    <lineage>
        <taxon>Eukaryota</taxon>
        <taxon>Viridiplantae</taxon>
        <taxon>Streptophyta</taxon>
        <taxon>Embryophyta</taxon>
        <taxon>Tracheophyta</taxon>
        <taxon>Spermatophyta</taxon>
        <taxon>Magnoliopsida</taxon>
        <taxon>eudicotyledons</taxon>
        <taxon>Gunneridae</taxon>
        <taxon>Pentapetalae</taxon>
        <taxon>rosids</taxon>
        <taxon>fabids</taxon>
        <taxon>Rosales</taxon>
        <taxon>Rosaceae</taxon>
        <taxon>Amygdaloideae</taxon>
        <taxon>Amygdaleae</taxon>
        <taxon>Prunus</taxon>
    </lineage>
</organism>
<comment type="subcellular location">
    <subcellularLocation>
        <location evidence="2">Nucleus</location>
    </subcellularLocation>
</comment>
<evidence type="ECO:0000256" key="2">
    <source>
        <dbReference type="ARBA" id="ARBA00004123"/>
    </source>
</evidence>
<evidence type="ECO:0000256" key="1">
    <source>
        <dbReference type="ARBA" id="ARBA00001968"/>
    </source>
</evidence>
<dbReference type="GO" id="GO:0046872">
    <property type="term" value="F:metal ion binding"/>
    <property type="evidence" value="ECO:0007669"/>
    <property type="project" value="UniProtKB-KW"/>
</dbReference>
<evidence type="ECO:0000256" key="5">
    <source>
        <dbReference type="ARBA" id="ARBA00022723"/>
    </source>
</evidence>
<proteinExistence type="inferred from homology"/>
<dbReference type="InterPro" id="IPR027806">
    <property type="entry name" value="HARBI1_dom"/>
</dbReference>
<reference evidence="10" key="1">
    <citation type="submission" date="2025-08" db="UniProtKB">
        <authorList>
            <consortium name="RefSeq"/>
        </authorList>
    </citation>
    <scope>IDENTIFICATION</scope>
</reference>
<dbReference type="PANTHER" id="PTHR22930">
    <property type="match status" value="1"/>
</dbReference>
<evidence type="ECO:0000256" key="4">
    <source>
        <dbReference type="ARBA" id="ARBA00022722"/>
    </source>
</evidence>
<dbReference type="KEGG" id="pavi:110744359"/>
<keyword evidence="4" id="KW-0540">Nuclease</keyword>
<dbReference type="Proteomes" id="UP000515124">
    <property type="component" value="Unplaced"/>
</dbReference>
<dbReference type="Pfam" id="PF13359">
    <property type="entry name" value="DDE_Tnp_4"/>
    <property type="match status" value="1"/>
</dbReference>
<comment type="cofactor">
    <cofactor evidence="1">
        <name>a divalent metal cation</name>
        <dbReference type="ChEBI" id="CHEBI:60240"/>
    </cofactor>
</comment>
<dbReference type="RefSeq" id="XP_021800021.1">
    <property type="nucleotide sequence ID" value="XM_021944329.1"/>
</dbReference>
<feature type="domain" description="DDE Tnp4" evidence="8">
    <location>
        <begin position="11"/>
        <end position="143"/>
    </location>
</feature>
<keyword evidence="5" id="KW-0479">Metal-binding</keyword>